<proteinExistence type="predicted"/>
<keyword evidence="3" id="KW-1185">Reference proteome</keyword>
<dbReference type="KEGG" id="vg:63743086"/>
<protein>
    <submittedName>
        <fullName evidence="2">Uncharacterized protein</fullName>
    </submittedName>
</protein>
<dbReference type="Proteomes" id="UP000294565">
    <property type="component" value="Segment"/>
</dbReference>
<evidence type="ECO:0000313" key="2">
    <source>
        <dbReference type="EMBL" id="QBP29751.1"/>
    </source>
</evidence>
<dbReference type="RefSeq" id="YP_010049763.1">
    <property type="nucleotide sequence ID" value="NC_054393.1"/>
</dbReference>
<evidence type="ECO:0000256" key="1">
    <source>
        <dbReference type="SAM" id="MobiDB-lite"/>
    </source>
</evidence>
<reference evidence="2 3" key="1">
    <citation type="submission" date="2019-02" db="EMBL/GenBank/DDBJ databases">
        <authorList>
            <person name="Kanzanas C."/>
            <person name="Smith M.A."/>
            <person name="Zack K.M."/>
            <person name="Garlena R.A."/>
            <person name="Russell D.A."/>
            <person name="Pope W.H."/>
            <person name="Jacobs-Sera D."/>
            <person name="Hatfull G.F."/>
        </authorList>
    </citation>
    <scope>NUCLEOTIDE SEQUENCE [LARGE SCALE GENOMIC DNA]</scope>
</reference>
<dbReference type="GeneID" id="63743086"/>
<feature type="region of interest" description="Disordered" evidence="1">
    <location>
        <begin position="1"/>
        <end position="21"/>
    </location>
</feature>
<organism evidence="2 3">
    <name type="scientific">Mycobacterium phage Typha</name>
    <dbReference type="NCBI Taxonomy" id="2517971"/>
    <lineage>
        <taxon>Viruses</taxon>
        <taxon>Duplodnaviria</taxon>
        <taxon>Heunggongvirae</taxon>
        <taxon>Uroviricota</taxon>
        <taxon>Caudoviricetes</taxon>
        <taxon>Typhavirus</taxon>
        <taxon>Typhavirus typha</taxon>
    </lineage>
</organism>
<sequence>MSTLVYTSERREPKPRPRNAREAMNRIAETKGWEVTLGIKECGHHWSIYRREEWSIRVDWTFGQHVRYATLRSTTDRRKDQECPTLADRQRSHNARFAWVADLLYRLGVSND</sequence>
<name>A0A482JCQ2_9CAUD</name>
<accession>A0A482JCQ2</accession>
<gene>
    <name evidence="2" type="primary">96</name>
    <name evidence="2" type="ORF">SEA_TYPHA_96</name>
</gene>
<evidence type="ECO:0000313" key="3">
    <source>
        <dbReference type="Proteomes" id="UP000294565"/>
    </source>
</evidence>
<feature type="compositionally biased region" description="Basic and acidic residues" evidence="1">
    <location>
        <begin position="8"/>
        <end position="21"/>
    </location>
</feature>
<dbReference type="EMBL" id="MK494099">
    <property type="protein sequence ID" value="QBP29751.1"/>
    <property type="molecule type" value="Genomic_DNA"/>
</dbReference>